<sequence length="386" mass="41913">MTSTSPAGLLRDPGSSNRSTLLELLFDVFYVATFAQLSMHLAGDLTWRGVGQNAILLLAAWWTWSVTSLATDFFDPRRRVIRGVIASTMFGVGLMTAAIPNAFGAQGLLFAGAYVGIHVVRGVLLIGALRGHLAQVRVERFLFWFVLSGVLWLAGGLVDPAWRAALWAGALVVDYVSAALRYPTPRLGRVPLDQYERLSSHFGERYQQITILIIGDLVLASTLKLSVAEFSTARVVVFLAAISAALLLWQIYVFRTDLFVARAVHKHPLRAVRLASYIYAVLVAGVIAMTAGVDLVLRHPFGTPRASWVALVVGGAALFVLGRVIFEYALLGRISRSRVGWLVLMIGVAPALTPLAPIFVVIASVGILLGITLTDAWRGRHDASDR</sequence>
<evidence type="ECO:0000313" key="3">
    <source>
        <dbReference type="Proteomes" id="UP001596203"/>
    </source>
</evidence>
<feature type="transmembrane region" description="Helical" evidence="1">
    <location>
        <begin position="54"/>
        <end position="74"/>
    </location>
</feature>
<dbReference type="Pfam" id="PF06772">
    <property type="entry name" value="LtrA"/>
    <property type="match status" value="1"/>
</dbReference>
<evidence type="ECO:0000313" key="2">
    <source>
        <dbReference type="EMBL" id="MFC6016124.1"/>
    </source>
</evidence>
<keyword evidence="1" id="KW-0472">Membrane</keyword>
<dbReference type="PANTHER" id="PTHR36840">
    <property type="entry name" value="BLL5714 PROTEIN"/>
    <property type="match status" value="1"/>
</dbReference>
<keyword evidence="1" id="KW-1133">Transmembrane helix</keyword>
<feature type="transmembrane region" description="Helical" evidence="1">
    <location>
        <begin position="235"/>
        <end position="254"/>
    </location>
</feature>
<keyword evidence="1" id="KW-0812">Transmembrane</keyword>
<feature type="transmembrane region" description="Helical" evidence="1">
    <location>
        <begin position="274"/>
        <end position="296"/>
    </location>
</feature>
<name>A0ABW1K311_9ACTN</name>
<feature type="transmembrane region" description="Helical" evidence="1">
    <location>
        <begin position="342"/>
        <end position="371"/>
    </location>
</feature>
<evidence type="ECO:0000256" key="1">
    <source>
        <dbReference type="SAM" id="Phobius"/>
    </source>
</evidence>
<comment type="caution">
    <text evidence="2">The sequence shown here is derived from an EMBL/GenBank/DDBJ whole genome shotgun (WGS) entry which is preliminary data.</text>
</comment>
<dbReference type="Proteomes" id="UP001596203">
    <property type="component" value="Unassembled WGS sequence"/>
</dbReference>
<organism evidence="2 3">
    <name type="scientific">Plantactinospora solaniradicis</name>
    <dbReference type="NCBI Taxonomy" id="1723736"/>
    <lineage>
        <taxon>Bacteria</taxon>
        <taxon>Bacillati</taxon>
        <taxon>Actinomycetota</taxon>
        <taxon>Actinomycetes</taxon>
        <taxon>Micromonosporales</taxon>
        <taxon>Micromonosporaceae</taxon>
        <taxon>Plantactinospora</taxon>
    </lineage>
</organism>
<dbReference type="PANTHER" id="PTHR36840:SF1">
    <property type="entry name" value="BLL5714 PROTEIN"/>
    <property type="match status" value="1"/>
</dbReference>
<gene>
    <name evidence="2" type="ORF">ACFP2T_07945</name>
</gene>
<feature type="transmembrane region" description="Helical" evidence="1">
    <location>
        <begin position="141"/>
        <end position="158"/>
    </location>
</feature>
<protein>
    <submittedName>
        <fullName evidence="2">Low temperature requirement protein A</fullName>
    </submittedName>
</protein>
<proteinExistence type="predicted"/>
<feature type="transmembrane region" description="Helical" evidence="1">
    <location>
        <begin position="81"/>
        <end position="103"/>
    </location>
</feature>
<dbReference type="InterPro" id="IPR010640">
    <property type="entry name" value="Low_temperature_requirement_A"/>
</dbReference>
<keyword evidence="3" id="KW-1185">Reference proteome</keyword>
<feature type="transmembrane region" description="Helical" evidence="1">
    <location>
        <begin position="109"/>
        <end position="129"/>
    </location>
</feature>
<reference evidence="3" key="1">
    <citation type="journal article" date="2019" name="Int. J. Syst. Evol. Microbiol.">
        <title>The Global Catalogue of Microorganisms (GCM) 10K type strain sequencing project: providing services to taxonomists for standard genome sequencing and annotation.</title>
        <authorList>
            <consortium name="The Broad Institute Genomics Platform"/>
            <consortium name="The Broad Institute Genome Sequencing Center for Infectious Disease"/>
            <person name="Wu L."/>
            <person name="Ma J."/>
        </authorList>
    </citation>
    <scope>NUCLEOTIDE SEQUENCE [LARGE SCALE GENOMIC DNA]</scope>
    <source>
        <strain evidence="3">ZS-35-S2</strain>
    </source>
</reference>
<accession>A0ABW1K311</accession>
<dbReference type="RefSeq" id="WP_377419217.1">
    <property type="nucleotide sequence ID" value="NZ_JBHSPR010000007.1"/>
</dbReference>
<feature type="transmembrane region" description="Helical" evidence="1">
    <location>
        <begin position="308"/>
        <end position="330"/>
    </location>
</feature>
<dbReference type="EMBL" id="JBHSPR010000007">
    <property type="protein sequence ID" value="MFC6016124.1"/>
    <property type="molecule type" value="Genomic_DNA"/>
</dbReference>